<dbReference type="InterPro" id="IPR043502">
    <property type="entry name" value="DNA/RNA_pol_sf"/>
</dbReference>
<evidence type="ECO:0000259" key="2">
    <source>
        <dbReference type="Pfam" id="PF07727"/>
    </source>
</evidence>
<feature type="compositionally biased region" description="Basic and acidic residues" evidence="1">
    <location>
        <begin position="1354"/>
        <end position="1369"/>
    </location>
</feature>
<proteinExistence type="predicted"/>
<feature type="compositionally biased region" description="Polar residues" evidence="1">
    <location>
        <begin position="1301"/>
        <end position="1318"/>
    </location>
</feature>
<feature type="domain" description="Reverse transcriptase Ty1/copia-type" evidence="2">
    <location>
        <begin position="766"/>
        <end position="849"/>
    </location>
</feature>
<feature type="compositionally biased region" description="Low complexity" evidence="1">
    <location>
        <begin position="1228"/>
        <end position="1257"/>
    </location>
</feature>
<feature type="compositionally biased region" description="Basic and acidic residues" evidence="1">
    <location>
        <begin position="631"/>
        <end position="666"/>
    </location>
</feature>
<dbReference type="EMBL" id="BKCJ010003734">
    <property type="protein sequence ID" value="GEU56856.1"/>
    <property type="molecule type" value="Genomic_DNA"/>
</dbReference>
<dbReference type="InterPro" id="IPR025724">
    <property type="entry name" value="GAG-pre-integrase_dom"/>
</dbReference>
<feature type="compositionally biased region" description="Polar residues" evidence="1">
    <location>
        <begin position="620"/>
        <end position="629"/>
    </location>
</feature>
<name>A0A6L2L5G9_TANCI</name>
<dbReference type="PANTHER" id="PTHR11439:SF495">
    <property type="entry name" value="REVERSE TRANSCRIPTASE, RNA-DEPENDENT DNA POLYMERASE-RELATED"/>
    <property type="match status" value="1"/>
</dbReference>
<evidence type="ECO:0000256" key="1">
    <source>
        <dbReference type="SAM" id="MobiDB-lite"/>
    </source>
</evidence>
<reference evidence="4" key="1">
    <citation type="journal article" date="2019" name="Sci. Rep.">
        <title>Draft genome of Tanacetum cinerariifolium, the natural source of mosquito coil.</title>
        <authorList>
            <person name="Yamashiro T."/>
            <person name="Shiraishi A."/>
            <person name="Satake H."/>
            <person name="Nakayama K."/>
        </authorList>
    </citation>
    <scope>NUCLEOTIDE SEQUENCE</scope>
</reference>
<feature type="domain" description="GAG-pre-integrase" evidence="3">
    <location>
        <begin position="465"/>
        <end position="510"/>
    </location>
</feature>
<sequence length="1485" mass="167060">MQKTSLKQNYKSFVASSQEGLDKTYDRFQKLISQLEIHDILSMDDLYNNLKVCESEIKGQLISSSNSQNVTFVSLDNSSITNETVNTTHSVSAGSSKDQASTTSYADDVMFSFFTNQSNASQLDNEDLEQIDADDLEEIDLKYAKDKTGLGYDAQINESDLNDIHVNESEVLDNVFDSVFDIRESDRDDNQVNERFKRSKVSETITIVPKIETNASKTSNDSLERPKTVRSSAPLIEEWESDSEDENVFKPKEVKKTVKPSFEKIKFVNARNTIVENERKAKKPRKPVWNNTARVNLQSKLTHPHPKRNFVPAAVLTKSGQVPFNAAKQSSHRVVASVSATKRVNTAASKPNVNDALPTTYSYFKAHSLVRRPFNQKLAVKTNIFNENVNTTRVNNVTNTGPKAVVGNKDYAVKSSACWNWRPKGNLIYHISKDSGTNTLKDLTMLIHKADSIQQVLLKVPRNNNMYSFDLKNVVPLGGLTFLFAKATLDESNLWHRRLGHINFKTMNKLDSTAEAARTMLADSKFITTFWAEAVNTACYVQNRVLVIKPHSKTPYELFLGYSINSKAFRVFNTRTRFVEENMHIIFHENKPNVAGTGPNWMFDIDTLTMSMNYQPVFARNQTNGNVGPNKSEDEVADDAGKKSTKVLRKENRVQDPTKEGRERAQRNEFECMFGQDKDANGNSTYRMFTPVSATGSFYDTRIFNGAYDDDEVEGVVADFNNLELTIIVSPIPTTRIHKDHPNWQIIEDPISAPKTRRMTKTSQEHAMVYRNKKDERWIVVRNKARLVAQGHTQEEGINYDEVFAPVARIEAIRLFLAYASFMGFIVYQMDVKSAFLYGIIEVEVFRKRIVDKTLFIKKDKGDTLLVQVYVDDVIFGSTNKSLCTEFEGLMHKKFQMSSIRELTFFLGFQVVQRDDGIFISQDKYVADVLKKFDFSLVKTASASIETNKALLKDEEAEDVDVYLYISMIRSLMYLTASRPDIMFVVCACARFQVTPKVSHLHAMKRIFRYLKSQPKLGLWYSRDSPFGLEAFTDSNYAGTSLDRKSTTGGCQFLGKRLMSLQCKKPTVTTEADDGFGVKTGSCKVNAARQDLFWATAKSKTVNDVKQIHATVDGKIVVISESSVRSDLYFNDEDGITCLSNDAIFENLALMGNLDPSSKKFLMYPRFLQLFLNNQIDLADAFNNVYVTHVHTKKVFTNMKRQNKDFSRTVTPLFASMLVPQVVKGEGSRQPSEPQPSSSTALPSPEEQVTTVPTQPQKTHTPRRAKRGQDIKISQSSGPPKKVGDETVYTREDDRVVRAATTATSLEAEQESEVNTSRTGEDSMEHQDDLTDFVPPTPYDSPLSGCHTPGSNEECSRLGDQKATKESQKIRKKATARTLGMNLFKIGTSRCKSLDKENVSKQGRNLKIRLMFKESDFDNDFDDIDDMVDEAMENIEGDTVNASGVVNTATNGVSDASASVTTAGVSIITVEPRTPLTTTTTAFKD</sequence>
<feature type="region of interest" description="Disordered" evidence="1">
    <location>
        <begin position="1342"/>
        <end position="1371"/>
    </location>
</feature>
<dbReference type="InterPro" id="IPR013103">
    <property type="entry name" value="RVT_2"/>
</dbReference>
<feature type="region of interest" description="Disordered" evidence="1">
    <location>
        <begin position="620"/>
        <end position="666"/>
    </location>
</feature>
<evidence type="ECO:0000313" key="4">
    <source>
        <dbReference type="EMBL" id="GEU56856.1"/>
    </source>
</evidence>
<protein>
    <submittedName>
        <fullName evidence="4">Uncharacterized protein</fullName>
    </submittedName>
</protein>
<organism evidence="4">
    <name type="scientific">Tanacetum cinerariifolium</name>
    <name type="common">Dalmatian daisy</name>
    <name type="synonym">Chrysanthemum cinerariifolium</name>
    <dbReference type="NCBI Taxonomy" id="118510"/>
    <lineage>
        <taxon>Eukaryota</taxon>
        <taxon>Viridiplantae</taxon>
        <taxon>Streptophyta</taxon>
        <taxon>Embryophyta</taxon>
        <taxon>Tracheophyta</taxon>
        <taxon>Spermatophyta</taxon>
        <taxon>Magnoliopsida</taxon>
        <taxon>eudicotyledons</taxon>
        <taxon>Gunneridae</taxon>
        <taxon>Pentapetalae</taxon>
        <taxon>asterids</taxon>
        <taxon>campanulids</taxon>
        <taxon>Asterales</taxon>
        <taxon>Asteraceae</taxon>
        <taxon>Asteroideae</taxon>
        <taxon>Anthemideae</taxon>
        <taxon>Anthemidinae</taxon>
        <taxon>Tanacetum</taxon>
    </lineage>
</organism>
<dbReference type="PANTHER" id="PTHR11439">
    <property type="entry name" value="GAG-POL-RELATED RETROTRANSPOSON"/>
    <property type="match status" value="1"/>
</dbReference>
<feature type="region of interest" description="Disordered" evidence="1">
    <location>
        <begin position="1224"/>
        <end position="1327"/>
    </location>
</feature>
<dbReference type="SUPFAM" id="SSF56672">
    <property type="entry name" value="DNA/RNA polymerases"/>
    <property type="match status" value="1"/>
</dbReference>
<dbReference type="Pfam" id="PF07727">
    <property type="entry name" value="RVT_2"/>
    <property type="match status" value="1"/>
</dbReference>
<accession>A0A6L2L5G9</accession>
<feature type="compositionally biased region" description="Basic and acidic residues" evidence="1">
    <location>
        <begin position="1282"/>
        <end position="1297"/>
    </location>
</feature>
<comment type="caution">
    <text evidence="4">The sequence shown here is derived from an EMBL/GenBank/DDBJ whole genome shotgun (WGS) entry which is preliminary data.</text>
</comment>
<dbReference type="Pfam" id="PF13976">
    <property type="entry name" value="gag_pre-integrs"/>
    <property type="match status" value="1"/>
</dbReference>
<gene>
    <name evidence="4" type="ORF">Tci_028834</name>
</gene>
<evidence type="ECO:0000259" key="3">
    <source>
        <dbReference type="Pfam" id="PF13976"/>
    </source>
</evidence>